<keyword evidence="1" id="KW-1133">Transmembrane helix</keyword>
<dbReference type="EMBL" id="JRUQ01000068">
    <property type="protein sequence ID" value="KGT87932.1"/>
    <property type="molecule type" value="Genomic_DNA"/>
</dbReference>
<organism evidence="2 3">
    <name type="scientific">Erwinia typographi</name>
    <dbReference type="NCBI Taxonomy" id="371042"/>
    <lineage>
        <taxon>Bacteria</taxon>
        <taxon>Pseudomonadati</taxon>
        <taxon>Pseudomonadota</taxon>
        <taxon>Gammaproteobacteria</taxon>
        <taxon>Enterobacterales</taxon>
        <taxon>Erwiniaceae</taxon>
        <taxon>Erwinia</taxon>
    </lineage>
</organism>
<evidence type="ECO:0000313" key="3">
    <source>
        <dbReference type="Proteomes" id="UP000030351"/>
    </source>
</evidence>
<proteinExistence type="predicted"/>
<comment type="caution">
    <text evidence="2">The sequence shown here is derived from an EMBL/GenBank/DDBJ whole genome shotgun (WGS) entry which is preliminary data.</text>
</comment>
<dbReference type="OrthoDB" id="9856622at2"/>
<dbReference type="RefSeq" id="WP_034898042.1">
    <property type="nucleotide sequence ID" value="NZ_JRUQ01000068.1"/>
</dbReference>
<feature type="transmembrane region" description="Helical" evidence="1">
    <location>
        <begin position="65"/>
        <end position="88"/>
    </location>
</feature>
<keyword evidence="1" id="KW-0472">Membrane</keyword>
<gene>
    <name evidence="2" type="ORF">NG99_22500</name>
</gene>
<evidence type="ECO:0000313" key="2">
    <source>
        <dbReference type="EMBL" id="KGT87932.1"/>
    </source>
</evidence>
<keyword evidence="1" id="KW-0812">Transmembrane</keyword>
<sequence length="113" mass="12137">MNTSSFLSKLSLVLFILAIASGTAGFCAWKYWNVIFDSLGYATADFVKLNAEKQAMKTPLNLTMYAMPVSFGCAAAGFFIASGVVALMDIAGDVKACFAVGFSRMRNKDDNHA</sequence>
<dbReference type="Proteomes" id="UP000030351">
    <property type="component" value="Unassembled WGS sequence"/>
</dbReference>
<dbReference type="AlphaFoldDB" id="A0A0A3YMB6"/>
<keyword evidence="3" id="KW-1185">Reference proteome</keyword>
<protein>
    <submittedName>
        <fullName evidence="2">Uncharacterized protein</fullName>
    </submittedName>
</protein>
<name>A0A0A3YMB6_9GAMM</name>
<dbReference type="STRING" id="371042.NG99_22500"/>
<reference evidence="2 3" key="1">
    <citation type="submission" date="2014-10" db="EMBL/GenBank/DDBJ databases">
        <title>Genome sequence of Erwinia typographi M043b.</title>
        <authorList>
            <person name="Chan K.-G."/>
            <person name="Tan W.-S."/>
        </authorList>
    </citation>
    <scope>NUCLEOTIDE SEQUENCE [LARGE SCALE GENOMIC DNA]</scope>
    <source>
        <strain evidence="2 3">M043b</strain>
    </source>
</reference>
<accession>A0A0A3YMB6</accession>
<evidence type="ECO:0000256" key="1">
    <source>
        <dbReference type="SAM" id="Phobius"/>
    </source>
</evidence>